<organism evidence="9 10">
    <name type="scientific">Nocardioides pocheonensis</name>
    <dbReference type="NCBI Taxonomy" id="661485"/>
    <lineage>
        <taxon>Bacteria</taxon>
        <taxon>Bacillati</taxon>
        <taxon>Actinomycetota</taxon>
        <taxon>Actinomycetes</taxon>
        <taxon>Propionibacteriales</taxon>
        <taxon>Nocardioidaceae</taxon>
        <taxon>Nocardioides</taxon>
    </lineage>
</organism>
<evidence type="ECO:0000256" key="7">
    <source>
        <dbReference type="ARBA" id="ARBA00023136"/>
    </source>
</evidence>
<dbReference type="EMBL" id="RJSF01000011">
    <property type="protein sequence ID" value="RNM16256.1"/>
    <property type="molecule type" value="Genomic_DNA"/>
</dbReference>
<feature type="transmembrane region" description="Helical" evidence="8">
    <location>
        <begin position="328"/>
        <end position="346"/>
    </location>
</feature>
<dbReference type="PANTHER" id="PTHR33908:SF11">
    <property type="entry name" value="MEMBRANE PROTEIN"/>
    <property type="match status" value="1"/>
</dbReference>
<feature type="transmembrane region" description="Helical" evidence="8">
    <location>
        <begin position="89"/>
        <end position="106"/>
    </location>
</feature>
<protein>
    <submittedName>
        <fullName evidence="9">Uncharacterized protein</fullName>
    </submittedName>
</protein>
<evidence type="ECO:0000256" key="3">
    <source>
        <dbReference type="ARBA" id="ARBA00022676"/>
    </source>
</evidence>
<evidence type="ECO:0000313" key="10">
    <source>
        <dbReference type="Proteomes" id="UP000279994"/>
    </source>
</evidence>
<dbReference type="AlphaFoldDB" id="A0A3N0GVR7"/>
<dbReference type="GO" id="GO:0009103">
    <property type="term" value="P:lipopolysaccharide biosynthetic process"/>
    <property type="evidence" value="ECO:0007669"/>
    <property type="project" value="UniProtKB-ARBA"/>
</dbReference>
<keyword evidence="7 8" id="KW-0472">Membrane</keyword>
<evidence type="ECO:0000256" key="4">
    <source>
        <dbReference type="ARBA" id="ARBA00022679"/>
    </source>
</evidence>
<reference evidence="9 10" key="1">
    <citation type="submission" date="2018-11" db="EMBL/GenBank/DDBJ databases">
        <authorList>
            <person name="Li F."/>
        </authorList>
    </citation>
    <scope>NUCLEOTIDE SEQUENCE [LARGE SCALE GENOMIC DNA]</scope>
    <source>
        <strain evidence="9 10">Gsoil 818</strain>
    </source>
</reference>
<dbReference type="OrthoDB" id="3778591at2"/>
<feature type="transmembrane region" description="Helical" evidence="8">
    <location>
        <begin position="19"/>
        <end position="37"/>
    </location>
</feature>
<feature type="transmembrane region" description="Helical" evidence="8">
    <location>
        <begin position="190"/>
        <end position="206"/>
    </location>
</feature>
<evidence type="ECO:0000256" key="2">
    <source>
        <dbReference type="ARBA" id="ARBA00022475"/>
    </source>
</evidence>
<comment type="subcellular location">
    <subcellularLocation>
        <location evidence="1">Cell membrane</location>
        <topology evidence="1">Multi-pass membrane protein</topology>
    </subcellularLocation>
</comment>
<keyword evidence="10" id="KW-1185">Reference proteome</keyword>
<proteinExistence type="predicted"/>
<evidence type="ECO:0000256" key="1">
    <source>
        <dbReference type="ARBA" id="ARBA00004651"/>
    </source>
</evidence>
<feature type="transmembrane region" description="Helical" evidence="8">
    <location>
        <begin position="353"/>
        <end position="374"/>
    </location>
</feature>
<evidence type="ECO:0000256" key="5">
    <source>
        <dbReference type="ARBA" id="ARBA00022692"/>
    </source>
</evidence>
<keyword evidence="6 8" id="KW-1133">Transmembrane helix</keyword>
<keyword evidence="2" id="KW-1003">Cell membrane</keyword>
<dbReference type="PANTHER" id="PTHR33908">
    <property type="entry name" value="MANNOSYLTRANSFERASE YKCB-RELATED"/>
    <property type="match status" value="1"/>
</dbReference>
<evidence type="ECO:0000256" key="6">
    <source>
        <dbReference type="ARBA" id="ARBA00022989"/>
    </source>
</evidence>
<name>A0A3N0GVR7_9ACTN</name>
<feature type="transmembrane region" description="Helical" evidence="8">
    <location>
        <begin position="277"/>
        <end position="298"/>
    </location>
</feature>
<sequence length="506" mass="52541">MTADLIAPPRAEQPVVRRVIPVVPIATAAVVALRMLLVARPASPDEAGFLMVASQWHVGGTSLYGNYWVDRPPLLIGLFRIADLAGGLTALRILGALAAAATVWLLASTSGRVFGHRAAGWTAVVAAGLLISPLVGSDAVNGELLAAPFIALGLRLAVEAVYSEDPHAARGAALGTGLAAVLALLVKQNMADVVVFAVVCWAVAWRTRRITGRALRDLLALAAVGGAVGYAVVMLWAMAHGTSPLGVYEATYPFRIRAGNVIAATPGNASQLRLGRLGFSALLSAGPLILVAFLAVALRRPRHPAVVWGLVAAGTYACVSILAGGSYWLHYLVQAIPVVALAAGAISVRTAPVVRVLVPAVVISAVVALVASVASPAPAPGNTVGRAIAASAQPGDTVLSAFGDADIPRATGMSSPYPYLWSLPSRTLDPHMTLLRGILAGPEAPTWVVVRGNHTLQRLEGADIRPMIETRYRLLDSICGRLVYLQRGIDRPPLHVTGTCGGLVLP</sequence>
<evidence type="ECO:0000256" key="8">
    <source>
        <dbReference type="SAM" id="Phobius"/>
    </source>
</evidence>
<evidence type="ECO:0000313" key="9">
    <source>
        <dbReference type="EMBL" id="RNM16256.1"/>
    </source>
</evidence>
<keyword evidence="3" id="KW-0328">Glycosyltransferase</keyword>
<gene>
    <name evidence="9" type="ORF">EFL26_05710</name>
</gene>
<comment type="caution">
    <text evidence="9">The sequence shown here is derived from an EMBL/GenBank/DDBJ whole genome shotgun (WGS) entry which is preliminary data.</text>
</comment>
<dbReference type="InterPro" id="IPR050297">
    <property type="entry name" value="LipidA_mod_glycosyltrf_83"/>
</dbReference>
<feature type="transmembrane region" description="Helical" evidence="8">
    <location>
        <begin position="118"/>
        <end position="135"/>
    </location>
</feature>
<feature type="transmembrane region" description="Helical" evidence="8">
    <location>
        <begin position="218"/>
        <end position="239"/>
    </location>
</feature>
<accession>A0A3N0GVR7</accession>
<keyword evidence="5 8" id="KW-0812">Transmembrane</keyword>
<dbReference type="Proteomes" id="UP000279994">
    <property type="component" value="Unassembled WGS sequence"/>
</dbReference>
<dbReference type="GO" id="GO:0016763">
    <property type="term" value="F:pentosyltransferase activity"/>
    <property type="evidence" value="ECO:0007669"/>
    <property type="project" value="TreeGrafter"/>
</dbReference>
<dbReference type="GO" id="GO:0005886">
    <property type="term" value="C:plasma membrane"/>
    <property type="evidence" value="ECO:0007669"/>
    <property type="project" value="UniProtKB-SubCell"/>
</dbReference>
<dbReference type="RefSeq" id="WP_123221944.1">
    <property type="nucleotide sequence ID" value="NZ_RJSF01000011.1"/>
</dbReference>
<keyword evidence="4" id="KW-0808">Transferase</keyword>
<feature type="transmembrane region" description="Helical" evidence="8">
    <location>
        <begin position="305"/>
        <end position="322"/>
    </location>
</feature>